<organism evidence="11 12">
    <name type="scientific">Tetrapyrgos nigripes</name>
    <dbReference type="NCBI Taxonomy" id="182062"/>
    <lineage>
        <taxon>Eukaryota</taxon>
        <taxon>Fungi</taxon>
        <taxon>Dikarya</taxon>
        <taxon>Basidiomycota</taxon>
        <taxon>Agaricomycotina</taxon>
        <taxon>Agaricomycetes</taxon>
        <taxon>Agaricomycetidae</taxon>
        <taxon>Agaricales</taxon>
        <taxon>Marasmiineae</taxon>
        <taxon>Marasmiaceae</taxon>
        <taxon>Tetrapyrgos</taxon>
    </lineage>
</organism>
<evidence type="ECO:0000259" key="10">
    <source>
        <dbReference type="Pfam" id="PF21314"/>
    </source>
</evidence>
<feature type="compositionally biased region" description="Low complexity" evidence="8">
    <location>
        <begin position="213"/>
        <end position="250"/>
    </location>
</feature>
<sequence length="411" mass="43279">MTPSEVSVDWKHLKSRVKQEKSELPRSWTRQQCLLVAPRGQFCALGLQPRPALKTRMLKLPILGSLLLGGTVLPRVLAQAANCTTDIGLKNSQGEDACAVGIQVGQICDPGFTIPPITPSHFYSATQAGKTTECICSTVYFTLLTICGVCQGVDSLPWTTYSANCTAKTVSDGNVSDSFPVPIPPGVDIPHWAFTPLLQNGSIDPLRIRADTQPDVTGTTSSTTSTPATPSSPVTTSSPAPSQSQASDSAGSGGGGTKPNAGAIAGGIVGGVVLLALLAALAFFIRRRNQNNSRGLGATPAAEFGRPQKMMQTAPTTPGWTSPETLRDSGGATMSNHYPDHSFGSRSPTPPKLYNPDDPTTFPLPISSSILRPTSPPQPTINTTFSAFPHTAPSEHGEWHPYRPDTASPEI</sequence>
<keyword evidence="7 9" id="KW-0472">Membrane</keyword>
<dbReference type="GO" id="GO:0071944">
    <property type="term" value="C:cell periphery"/>
    <property type="evidence" value="ECO:0007669"/>
    <property type="project" value="UniProtKB-ARBA"/>
</dbReference>
<proteinExistence type="predicted"/>
<protein>
    <recommendedName>
        <fullName evidence="10">Epidermal growth factor receptor-like transmembrane-juxtamembrane segment domain-containing protein</fullName>
    </recommendedName>
</protein>
<keyword evidence="6 9" id="KW-1133">Transmembrane helix</keyword>
<dbReference type="PANTHER" id="PTHR15549">
    <property type="entry name" value="PAIRED IMMUNOGLOBULIN-LIKE TYPE 2 RECEPTOR"/>
    <property type="match status" value="1"/>
</dbReference>
<evidence type="ECO:0000313" key="11">
    <source>
        <dbReference type="EMBL" id="KAF5343927.1"/>
    </source>
</evidence>
<feature type="region of interest" description="Disordered" evidence="8">
    <location>
        <begin position="212"/>
        <end position="256"/>
    </location>
</feature>
<feature type="compositionally biased region" description="Polar residues" evidence="8">
    <location>
        <begin position="311"/>
        <end position="324"/>
    </location>
</feature>
<evidence type="ECO:0000256" key="6">
    <source>
        <dbReference type="ARBA" id="ARBA00022989"/>
    </source>
</evidence>
<dbReference type="GO" id="GO:0016020">
    <property type="term" value="C:membrane"/>
    <property type="evidence" value="ECO:0007669"/>
    <property type="project" value="UniProtKB-SubCell"/>
</dbReference>
<dbReference type="Proteomes" id="UP000559256">
    <property type="component" value="Unassembled WGS sequence"/>
</dbReference>
<evidence type="ECO:0000256" key="9">
    <source>
        <dbReference type="SAM" id="Phobius"/>
    </source>
</evidence>
<dbReference type="AlphaFoldDB" id="A0A8H5CNK9"/>
<feature type="compositionally biased region" description="Basic and acidic residues" evidence="8">
    <location>
        <begin position="393"/>
        <end position="403"/>
    </location>
</feature>
<evidence type="ECO:0000256" key="3">
    <source>
        <dbReference type="ARBA" id="ARBA00022692"/>
    </source>
</evidence>
<keyword evidence="5" id="KW-0067">ATP-binding</keyword>
<dbReference type="OrthoDB" id="2526171at2759"/>
<dbReference type="PANTHER" id="PTHR15549:SF30">
    <property type="entry name" value="MID2 DOMAIN-CONTAINING PROTEIN"/>
    <property type="match status" value="1"/>
</dbReference>
<evidence type="ECO:0000256" key="2">
    <source>
        <dbReference type="ARBA" id="ARBA00022553"/>
    </source>
</evidence>
<evidence type="ECO:0000256" key="8">
    <source>
        <dbReference type="SAM" id="MobiDB-lite"/>
    </source>
</evidence>
<dbReference type="InterPro" id="IPR049328">
    <property type="entry name" value="TM_ErbB1"/>
</dbReference>
<name>A0A8H5CNK9_9AGAR</name>
<keyword evidence="4" id="KW-0547">Nucleotide-binding</keyword>
<keyword evidence="12" id="KW-1185">Reference proteome</keyword>
<dbReference type="Pfam" id="PF21314">
    <property type="entry name" value="TM_ErbB1"/>
    <property type="match status" value="1"/>
</dbReference>
<evidence type="ECO:0000256" key="4">
    <source>
        <dbReference type="ARBA" id="ARBA00022741"/>
    </source>
</evidence>
<dbReference type="EMBL" id="JAACJM010000131">
    <property type="protein sequence ID" value="KAF5343927.1"/>
    <property type="molecule type" value="Genomic_DNA"/>
</dbReference>
<feature type="domain" description="Epidermal growth factor receptor-like transmembrane-juxtamembrane segment" evidence="10">
    <location>
        <begin position="264"/>
        <end position="294"/>
    </location>
</feature>
<feature type="transmembrane region" description="Helical" evidence="9">
    <location>
        <begin position="263"/>
        <end position="285"/>
    </location>
</feature>
<comment type="subcellular location">
    <subcellularLocation>
        <location evidence="1">Membrane</location>
        <topology evidence="1">Single-pass membrane protein</topology>
    </subcellularLocation>
</comment>
<evidence type="ECO:0000256" key="1">
    <source>
        <dbReference type="ARBA" id="ARBA00004167"/>
    </source>
</evidence>
<keyword evidence="3 9" id="KW-0812">Transmembrane</keyword>
<evidence type="ECO:0000256" key="7">
    <source>
        <dbReference type="ARBA" id="ARBA00023136"/>
    </source>
</evidence>
<comment type="caution">
    <text evidence="11">The sequence shown here is derived from an EMBL/GenBank/DDBJ whole genome shotgun (WGS) entry which is preliminary data.</text>
</comment>
<feature type="region of interest" description="Disordered" evidence="8">
    <location>
        <begin position="311"/>
        <end position="411"/>
    </location>
</feature>
<dbReference type="GO" id="GO:0005524">
    <property type="term" value="F:ATP binding"/>
    <property type="evidence" value="ECO:0007669"/>
    <property type="project" value="UniProtKB-KW"/>
</dbReference>
<keyword evidence="2" id="KW-0597">Phosphoprotein</keyword>
<reference evidence="11 12" key="1">
    <citation type="journal article" date="2020" name="ISME J.">
        <title>Uncovering the hidden diversity of litter-decomposition mechanisms in mushroom-forming fungi.</title>
        <authorList>
            <person name="Floudas D."/>
            <person name="Bentzer J."/>
            <person name="Ahren D."/>
            <person name="Johansson T."/>
            <person name="Persson P."/>
            <person name="Tunlid A."/>
        </authorList>
    </citation>
    <scope>NUCLEOTIDE SEQUENCE [LARGE SCALE GENOMIC DNA]</scope>
    <source>
        <strain evidence="11 12">CBS 291.85</strain>
    </source>
</reference>
<gene>
    <name evidence="11" type="ORF">D9758_012121</name>
</gene>
<evidence type="ECO:0000313" key="12">
    <source>
        <dbReference type="Proteomes" id="UP000559256"/>
    </source>
</evidence>
<accession>A0A8H5CNK9</accession>
<evidence type="ECO:0000256" key="5">
    <source>
        <dbReference type="ARBA" id="ARBA00022840"/>
    </source>
</evidence>
<dbReference type="Gene3D" id="1.20.5.510">
    <property type="entry name" value="Single helix bin"/>
    <property type="match status" value="1"/>
</dbReference>
<dbReference type="InterPro" id="IPR051694">
    <property type="entry name" value="Immunoregulatory_rcpt-like"/>
</dbReference>